<feature type="region of interest" description="Disordered" evidence="1">
    <location>
        <begin position="1"/>
        <end position="80"/>
    </location>
</feature>
<organism evidence="2 3">
    <name type="scientific">Periconia macrospinosa</name>
    <dbReference type="NCBI Taxonomy" id="97972"/>
    <lineage>
        <taxon>Eukaryota</taxon>
        <taxon>Fungi</taxon>
        <taxon>Dikarya</taxon>
        <taxon>Ascomycota</taxon>
        <taxon>Pezizomycotina</taxon>
        <taxon>Dothideomycetes</taxon>
        <taxon>Pleosporomycetidae</taxon>
        <taxon>Pleosporales</taxon>
        <taxon>Massarineae</taxon>
        <taxon>Periconiaceae</taxon>
        <taxon>Periconia</taxon>
    </lineage>
</organism>
<protein>
    <submittedName>
        <fullName evidence="2">Uncharacterized protein</fullName>
    </submittedName>
</protein>
<reference evidence="2 3" key="1">
    <citation type="journal article" date="2018" name="Sci. Rep.">
        <title>Comparative genomics provides insights into the lifestyle and reveals functional heterogeneity of dark septate endophytic fungi.</title>
        <authorList>
            <person name="Knapp D.G."/>
            <person name="Nemeth J.B."/>
            <person name="Barry K."/>
            <person name="Hainaut M."/>
            <person name="Henrissat B."/>
            <person name="Johnson J."/>
            <person name="Kuo A."/>
            <person name="Lim J.H.P."/>
            <person name="Lipzen A."/>
            <person name="Nolan M."/>
            <person name="Ohm R.A."/>
            <person name="Tamas L."/>
            <person name="Grigoriev I.V."/>
            <person name="Spatafora J.W."/>
            <person name="Nagy L.G."/>
            <person name="Kovacs G.M."/>
        </authorList>
    </citation>
    <scope>NUCLEOTIDE SEQUENCE [LARGE SCALE GENOMIC DNA]</scope>
    <source>
        <strain evidence="2 3">DSE2036</strain>
    </source>
</reference>
<sequence length="251" mass="28580">MGSSESKPAIDQRRVASQSFEDAIMVSPNQIHQTGRTERNPTIRSQQDQTNRSQQSQTNRSQQNQTTPNQNVNRIAQPPYHPLRCHPVRATVPTPDQPRCQARIQGRANLPYPDNIVCQNSATMDCWCYFHYRMLRGYVEQRVLDAHVITEAVFWGDQTSLVSLSFGHQFFSRLRVVERVGGGEYDRDKVPRIRGIRGGSGDVDEVELGRDGLEVYTDTNIDAEERGRGYENPEVRMPPFFACYFGDKDGS</sequence>
<dbReference type="EMBL" id="KZ805444">
    <property type="protein sequence ID" value="PVH97148.1"/>
    <property type="molecule type" value="Genomic_DNA"/>
</dbReference>
<evidence type="ECO:0000313" key="3">
    <source>
        <dbReference type="Proteomes" id="UP000244855"/>
    </source>
</evidence>
<evidence type="ECO:0000313" key="2">
    <source>
        <dbReference type="EMBL" id="PVH97148.1"/>
    </source>
</evidence>
<accession>A0A2V1DGI8</accession>
<feature type="compositionally biased region" description="Low complexity" evidence="1">
    <location>
        <begin position="44"/>
        <end position="74"/>
    </location>
</feature>
<dbReference type="AlphaFoldDB" id="A0A2V1DGI8"/>
<keyword evidence="3" id="KW-1185">Reference proteome</keyword>
<gene>
    <name evidence="2" type="ORF">DM02DRAFT_685785</name>
</gene>
<evidence type="ECO:0000256" key="1">
    <source>
        <dbReference type="SAM" id="MobiDB-lite"/>
    </source>
</evidence>
<name>A0A2V1DGI8_9PLEO</name>
<proteinExistence type="predicted"/>
<dbReference type="Proteomes" id="UP000244855">
    <property type="component" value="Unassembled WGS sequence"/>
</dbReference>